<dbReference type="STRING" id="1333662.LPB303_09245"/>
<keyword evidence="3" id="KW-1185">Reference proteome</keyword>
<dbReference type="SUPFAM" id="SSF55729">
    <property type="entry name" value="Acyl-CoA N-acyltransferases (Nat)"/>
    <property type="match status" value="1"/>
</dbReference>
<dbReference type="Gene3D" id="3.40.630.30">
    <property type="match status" value="1"/>
</dbReference>
<dbReference type="InterPro" id="IPR000182">
    <property type="entry name" value="GNAT_dom"/>
</dbReference>
<dbReference type="EMBL" id="LVWE01000032">
    <property type="protein sequence ID" value="OAD45111.1"/>
    <property type="molecule type" value="Genomic_DNA"/>
</dbReference>
<accession>A0A176TBR7</accession>
<feature type="domain" description="N-acetyltransferase" evidence="1">
    <location>
        <begin position="4"/>
        <end position="142"/>
    </location>
</feature>
<dbReference type="PROSITE" id="PS51186">
    <property type="entry name" value="GNAT"/>
    <property type="match status" value="1"/>
</dbReference>
<gene>
    <name evidence="2" type="ORF">LPB303_09245</name>
</gene>
<name>A0A176TBR7_9FLAO</name>
<organism evidence="2 3">
    <name type="scientific">Polaribacter atrinae</name>
    <dbReference type="NCBI Taxonomy" id="1333662"/>
    <lineage>
        <taxon>Bacteria</taxon>
        <taxon>Pseudomonadati</taxon>
        <taxon>Bacteroidota</taxon>
        <taxon>Flavobacteriia</taxon>
        <taxon>Flavobacteriales</taxon>
        <taxon>Flavobacteriaceae</taxon>
    </lineage>
</organism>
<dbReference type="InterPro" id="IPR016181">
    <property type="entry name" value="Acyl_CoA_acyltransferase"/>
</dbReference>
<reference evidence="2 3" key="1">
    <citation type="submission" date="2016-02" db="EMBL/GenBank/DDBJ databases">
        <title>Draft genome sequence of Polaribacter atrinae KACC17473.</title>
        <authorList>
            <person name="Shin S.-K."/>
            <person name="Yi H."/>
        </authorList>
    </citation>
    <scope>NUCLEOTIDE SEQUENCE [LARGE SCALE GENOMIC DNA]</scope>
    <source>
        <strain evidence="2 3">KACC 17473</strain>
    </source>
</reference>
<dbReference type="Proteomes" id="UP000076923">
    <property type="component" value="Unassembled WGS sequence"/>
</dbReference>
<dbReference type="GO" id="GO:0016747">
    <property type="term" value="F:acyltransferase activity, transferring groups other than amino-acyl groups"/>
    <property type="evidence" value="ECO:0007669"/>
    <property type="project" value="InterPro"/>
</dbReference>
<protein>
    <recommendedName>
        <fullName evidence="1">N-acetyltransferase domain-containing protein</fullName>
    </recommendedName>
</protein>
<dbReference type="CDD" id="cd04301">
    <property type="entry name" value="NAT_SF"/>
    <property type="match status" value="1"/>
</dbReference>
<sequence length="176" mass="21228">MKLLRLKNTSDTYFKEAWRLYEDAFPIEERRFIEDQSLVLENEMYHFEVLIEKKQFMGFILWWDLDTCRYIDHFATATKHRNKGLGKLVLNIFIDKEDKPIILEVELPTCKLNERRIKFYEKVGFKLNLHSYKMPPLRKDQSALQLLLMTYPSSISKKDTDLFAQKYHPIIFKNNL</sequence>
<comment type="caution">
    <text evidence="2">The sequence shown here is derived from an EMBL/GenBank/DDBJ whole genome shotgun (WGS) entry which is preliminary data.</text>
</comment>
<dbReference type="RefSeq" id="WP_068449742.1">
    <property type="nucleotide sequence ID" value="NZ_CANKUV010000006.1"/>
</dbReference>
<dbReference type="AlphaFoldDB" id="A0A176TBR7"/>
<evidence type="ECO:0000259" key="1">
    <source>
        <dbReference type="PROSITE" id="PS51186"/>
    </source>
</evidence>
<proteinExistence type="predicted"/>
<dbReference type="OrthoDB" id="9127144at2"/>
<dbReference type="Pfam" id="PF00583">
    <property type="entry name" value="Acetyltransf_1"/>
    <property type="match status" value="1"/>
</dbReference>
<evidence type="ECO:0000313" key="3">
    <source>
        <dbReference type="Proteomes" id="UP000076923"/>
    </source>
</evidence>
<evidence type="ECO:0000313" key="2">
    <source>
        <dbReference type="EMBL" id="OAD45111.1"/>
    </source>
</evidence>